<dbReference type="InterPro" id="IPR043136">
    <property type="entry name" value="B30.2/SPRY_sf"/>
</dbReference>
<dbReference type="Proteomes" id="UP001558613">
    <property type="component" value="Unassembled WGS sequence"/>
</dbReference>
<dbReference type="SUPFAM" id="SSF49899">
    <property type="entry name" value="Concanavalin A-like lectins/glucanases"/>
    <property type="match status" value="1"/>
</dbReference>
<proteinExistence type="predicted"/>
<dbReference type="Gene3D" id="2.60.120.920">
    <property type="match status" value="1"/>
</dbReference>
<comment type="caution">
    <text evidence="1">The sequence shown here is derived from an EMBL/GenBank/DDBJ whole genome shotgun (WGS) entry which is preliminary data.</text>
</comment>
<evidence type="ECO:0008006" key="3">
    <source>
        <dbReference type="Google" id="ProtNLM"/>
    </source>
</evidence>
<dbReference type="InterPro" id="IPR013320">
    <property type="entry name" value="ConA-like_dom_sf"/>
</dbReference>
<dbReference type="EMBL" id="JAYMGO010000004">
    <property type="protein sequence ID" value="KAL1276137.1"/>
    <property type="molecule type" value="Genomic_DNA"/>
</dbReference>
<evidence type="ECO:0000313" key="1">
    <source>
        <dbReference type="EMBL" id="KAL1276137.1"/>
    </source>
</evidence>
<keyword evidence="2" id="KW-1185">Reference proteome</keyword>
<organism evidence="1 2">
    <name type="scientific">Cirrhinus molitorella</name>
    <name type="common">mud carp</name>
    <dbReference type="NCBI Taxonomy" id="172907"/>
    <lineage>
        <taxon>Eukaryota</taxon>
        <taxon>Metazoa</taxon>
        <taxon>Chordata</taxon>
        <taxon>Craniata</taxon>
        <taxon>Vertebrata</taxon>
        <taxon>Euteleostomi</taxon>
        <taxon>Actinopterygii</taxon>
        <taxon>Neopterygii</taxon>
        <taxon>Teleostei</taxon>
        <taxon>Ostariophysi</taxon>
        <taxon>Cypriniformes</taxon>
        <taxon>Cyprinidae</taxon>
        <taxon>Labeoninae</taxon>
        <taxon>Labeonini</taxon>
        <taxon>Cirrhinus</taxon>
    </lineage>
</organism>
<gene>
    <name evidence="1" type="ORF">QQF64_035760</name>
</gene>
<feature type="non-terminal residue" evidence="1">
    <location>
        <position position="1"/>
    </location>
</feature>
<protein>
    <recommendedName>
        <fullName evidence="3">B30.2/SPRY domain-containing protein</fullName>
    </recommendedName>
</protein>
<feature type="non-terminal residue" evidence="1">
    <location>
        <position position="68"/>
    </location>
</feature>
<reference evidence="1 2" key="1">
    <citation type="submission" date="2023-09" db="EMBL/GenBank/DDBJ databases">
        <authorList>
            <person name="Wang M."/>
        </authorList>
    </citation>
    <scope>NUCLEOTIDE SEQUENCE [LARGE SCALE GENOMIC DNA]</scope>
    <source>
        <strain evidence="1">GT-2023</strain>
        <tissue evidence="1">Liver</tissue>
    </source>
</reference>
<sequence>TGAWHNNSFTTVTHSPSSKRVGIYLDWLSGTLSSYSVSDTHTLTHTHTHSTPLSLNPSMLDSRCLSLN</sequence>
<accession>A0ABR3NGM3</accession>
<name>A0ABR3NGM3_9TELE</name>
<evidence type="ECO:0000313" key="2">
    <source>
        <dbReference type="Proteomes" id="UP001558613"/>
    </source>
</evidence>